<reference evidence="3" key="1">
    <citation type="submission" date="2015-05" db="EMBL/GenBank/DDBJ databases">
        <title>Draft genome sequencing of a biphenyl-degrading bacterium, Pseudomonas balearica KF707 (=NBRC110670).</title>
        <authorList>
            <person name="Kimura N."/>
            <person name="Hirose J."/>
            <person name="Watanabe T."/>
            <person name="Suenaga H."/>
            <person name="Fujihara H."/>
            <person name="Noguchi M."/>
            <person name="Hashimoto M."/>
            <person name="Shimodaira J."/>
            <person name="Tsuchikane K."/>
            <person name="Hosoyama A."/>
            <person name="Yamazoe A."/>
            <person name="Fujita N."/>
            <person name="Furukawa K."/>
        </authorList>
    </citation>
    <scope>NUCLEOTIDE SEQUENCE [LARGE SCALE GENOMIC DNA]</scope>
    <source>
        <strain evidence="3">DSM 10086 / NBRC 110670 / KF707</strain>
    </source>
</reference>
<name>A0AAD1FDT9_METFU</name>
<evidence type="ECO:0000313" key="2">
    <source>
        <dbReference type="EMBL" id="BAU72297.1"/>
    </source>
</evidence>
<keyword evidence="3" id="KW-1185">Reference proteome</keyword>
<dbReference type="KEGG" id="pfuw:KF707C_6090"/>
<protein>
    <submittedName>
        <fullName evidence="2">Uncharacterized protein</fullName>
    </submittedName>
</protein>
<dbReference type="EMBL" id="AP014862">
    <property type="protein sequence ID" value="BAU72297.1"/>
    <property type="molecule type" value="Genomic_DNA"/>
</dbReference>
<organism evidence="2 3">
    <name type="scientific">Metapseudomonas furukawaii</name>
    <name type="common">Pseudomonas furukawaii</name>
    <dbReference type="NCBI Taxonomy" id="1149133"/>
    <lineage>
        <taxon>Bacteria</taxon>
        <taxon>Pseudomonadati</taxon>
        <taxon>Pseudomonadota</taxon>
        <taxon>Gammaproteobacteria</taxon>
        <taxon>Pseudomonadales</taxon>
        <taxon>Pseudomonadaceae</taxon>
        <taxon>Metapseudomonas</taxon>
    </lineage>
</organism>
<dbReference type="Proteomes" id="UP000218554">
    <property type="component" value="Chromosome"/>
</dbReference>
<accession>A0AAD1FDT9</accession>
<dbReference type="AlphaFoldDB" id="A0AAD1FDT9"/>
<proteinExistence type="predicted"/>
<sequence>MRSHATGFTGRSPGWQVVILRGLPERCSVARVRGLAAYSCGGSHGATVFPQGIAREIPSSRPPASTSGRRRQPMKGAIMPALSDMRKRLPVGRASG</sequence>
<evidence type="ECO:0000313" key="3">
    <source>
        <dbReference type="Proteomes" id="UP000218554"/>
    </source>
</evidence>
<gene>
    <name evidence="2" type="ORF">KF707C_6090</name>
</gene>
<feature type="region of interest" description="Disordered" evidence="1">
    <location>
        <begin position="56"/>
        <end position="96"/>
    </location>
</feature>
<reference evidence="2 3" key="2">
    <citation type="journal article" date="2017" name="Int. J. Syst. Evol. Microbiol.">
        <title>Pseudomonas furukawaii sp. nov., a polychlorinated biphenyl-degrading bacterium isolated from biphenyl-contaminated soil in Japan.</title>
        <authorList>
            <person name="Kimura N."/>
            <person name="Watanabe T."/>
            <person name="Suenaga H."/>
            <person name="Fujihara H."/>
            <person name="Futagami T."/>
            <person name="Goto M."/>
            <person name="Hanada S."/>
            <person name="Hirose J."/>
        </authorList>
    </citation>
    <scope>NUCLEOTIDE SEQUENCE [LARGE SCALE GENOMIC DNA]</scope>
    <source>
        <strain evidence="3">DSM 10086 / NBRC 110670 / KF707</strain>
    </source>
</reference>
<evidence type="ECO:0000256" key="1">
    <source>
        <dbReference type="SAM" id="MobiDB-lite"/>
    </source>
</evidence>